<keyword evidence="1" id="KW-0812">Transmembrane</keyword>
<name>A0A9D1MWD4_9FIRM</name>
<evidence type="ECO:0000313" key="3">
    <source>
        <dbReference type="EMBL" id="HIU69792.1"/>
    </source>
</evidence>
<protein>
    <submittedName>
        <fullName evidence="3">Glycerophosphodiester phosphodiesterase</fullName>
    </submittedName>
</protein>
<dbReference type="AlphaFoldDB" id="A0A9D1MWD4"/>
<proteinExistence type="predicted"/>
<feature type="transmembrane region" description="Helical" evidence="1">
    <location>
        <begin position="27"/>
        <end position="49"/>
    </location>
</feature>
<dbReference type="GO" id="GO:0006629">
    <property type="term" value="P:lipid metabolic process"/>
    <property type="evidence" value="ECO:0007669"/>
    <property type="project" value="InterPro"/>
</dbReference>
<dbReference type="Proteomes" id="UP000824125">
    <property type="component" value="Unassembled WGS sequence"/>
</dbReference>
<reference evidence="3" key="1">
    <citation type="submission" date="2020-10" db="EMBL/GenBank/DDBJ databases">
        <authorList>
            <person name="Gilroy R."/>
        </authorList>
    </citation>
    <scope>NUCLEOTIDE SEQUENCE</scope>
    <source>
        <strain evidence="3">CHK176-6737</strain>
    </source>
</reference>
<organism evidence="3 4">
    <name type="scientific">Candidatus Scybalenecus merdavium</name>
    <dbReference type="NCBI Taxonomy" id="2840939"/>
    <lineage>
        <taxon>Bacteria</taxon>
        <taxon>Bacillati</taxon>
        <taxon>Bacillota</taxon>
        <taxon>Clostridia</taxon>
        <taxon>Eubacteriales</taxon>
        <taxon>Oscillospiraceae</taxon>
        <taxon>Oscillospiraceae incertae sedis</taxon>
        <taxon>Candidatus Scybalenecus</taxon>
    </lineage>
</organism>
<feature type="domain" description="GP-PDE" evidence="2">
    <location>
        <begin position="63"/>
        <end position="277"/>
    </location>
</feature>
<evidence type="ECO:0000313" key="4">
    <source>
        <dbReference type="Proteomes" id="UP000824125"/>
    </source>
</evidence>
<dbReference type="SUPFAM" id="SSF51695">
    <property type="entry name" value="PLC-like phosphodiesterases"/>
    <property type="match status" value="1"/>
</dbReference>
<dbReference type="InterPro" id="IPR017946">
    <property type="entry name" value="PLC-like_Pdiesterase_TIM-brl"/>
</dbReference>
<gene>
    <name evidence="3" type="ORF">IAD23_07545</name>
</gene>
<evidence type="ECO:0000256" key="1">
    <source>
        <dbReference type="SAM" id="Phobius"/>
    </source>
</evidence>
<sequence>MQRKVSRWQTFKRFCKRNMTREWAAHFSYQVITFILSVCIVIVVADYAVNKTYAERTLKFVDGFTVTAHSGCLDTPENSMESLQAAVQSGVDIVEFDLRQSFDGTLVLSHDIVVSEASCVTLEEAFDYLLDKKVQINVDVKEVRTLSALHTMIYRYGLEDRVFLTGIGTGDVDNVRADCPGIDYYLNYSPSRVKIFFSDYQQKLLAVMQESGAVGINCNYKYACATLSNLLHDNGYKLSVWTVDSQKTMKRILVCSPDNITTKYPDRLQKIIDTWDA</sequence>
<dbReference type="Gene3D" id="3.20.20.190">
    <property type="entry name" value="Phosphatidylinositol (PI) phosphodiesterase"/>
    <property type="match status" value="2"/>
</dbReference>
<dbReference type="Pfam" id="PF03009">
    <property type="entry name" value="GDPD"/>
    <property type="match status" value="1"/>
</dbReference>
<comment type="caution">
    <text evidence="3">The sequence shown here is derived from an EMBL/GenBank/DDBJ whole genome shotgun (WGS) entry which is preliminary data.</text>
</comment>
<keyword evidence="1" id="KW-0472">Membrane</keyword>
<reference evidence="3" key="2">
    <citation type="journal article" date="2021" name="PeerJ">
        <title>Extensive microbial diversity within the chicken gut microbiome revealed by metagenomics and culture.</title>
        <authorList>
            <person name="Gilroy R."/>
            <person name="Ravi A."/>
            <person name="Getino M."/>
            <person name="Pursley I."/>
            <person name="Horton D.L."/>
            <person name="Alikhan N.F."/>
            <person name="Baker D."/>
            <person name="Gharbi K."/>
            <person name="Hall N."/>
            <person name="Watson M."/>
            <person name="Adriaenssens E.M."/>
            <person name="Foster-Nyarko E."/>
            <person name="Jarju S."/>
            <person name="Secka A."/>
            <person name="Antonio M."/>
            <person name="Oren A."/>
            <person name="Chaudhuri R.R."/>
            <person name="La Ragione R."/>
            <person name="Hildebrand F."/>
            <person name="Pallen M.J."/>
        </authorList>
    </citation>
    <scope>NUCLEOTIDE SEQUENCE</scope>
    <source>
        <strain evidence="3">CHK176-6737</strain>
    </source>
</reference>
<keyword evidence="1" id="KW-1133">Transmembrane helix</keyword>
<dbReference type="CDD" id="cd08556">
    <property type="entry name" value="GDPD"/>
    <property type="match status" value="1"/>
</dbReference>
<evidence type="ECO:0000259" key="2">
    <source>
        <dbReference type="PROSITE" id="PS51704"/>
    </source>
</evidence>
<dbReference type="PANTHER" id="PTHR46211">
    <property type="entry name" value="GLYCEROPHOSPHORYL DIESTER PHOSPHODIESTERASE"/>
    <property type="match status" value="1"/>
</dbReference>
<dbReference type="PANTHER" id="PTHR46211:SF14">
    <property type="entry name" value="GLYCEROPHOSPHODIESTER PHOSPHODIESTERASE"/>
    <property type="match status" value="1"/>
</dbReference>
<dbReference type="EMBL" id="DVNM01000042">
    <property type="protein sequence ID" value="HIU69792.1"/>
    <property type="molecule type" value="Genomic_DNA"/>
</dbReference>
<dbReference type="GO" id="GO:0008081">
    <property type="term" value="F:phosphoric diester hydrolase activity"/>
    <property type="evidence" value="ECO:0007669"/>
    <property type="project" value="InterPro"/>
</dbReference>
<dbReference type="InterPro" id="IPR030395">
    <property type="entry name" value="GP_PDE_dom"/>
</dbReference>
<accession>A0A9D1MWD4</accession>
<dbReference type="PROSITE" id="PS51704">
    <property type="entry name" value="GP_PDE"/>
    <property type="match status" value="1"/>
</dbReference>